<accession>A0A0M3I679</accession>
<feature type="region of interest" description="Disordered" evidence="1">
    <location>
        <begin position="31"/>
        <end position="76"/>
    </location>
</feature>
<feature type="compositionally biased region" description="Basic residues" evidence="1">
    <location>
        <begin position="46"/>
        <end position="66"/>
    </location>
</feature>
<reference evidence="3" key="1">
    <citation type="submission" date="2017-02" db="UniProtKB">
        <authorList>
            <consortium name="WormBaseParasite"/>
        </authorList>
    </citation>
    <scope>IDENTIFICATION</scope>
</reference>
<name>A0A0M3I679_ASCLU</name>
<protein>
    <submittedName>
        <fullName evidence="3">Uncharacterized protein</fullName>
    </submittedName>
</protein>
<organism evidence="2 3">
    <name type="scientific">Ascaris lumbricoides</name>
    <name type="common">Giant roundworm</name>
    <dbReference type="NCBI Taxonomy" id="6252"/>
    <lineage>
        <taxon>Eukaryota</taxon>
        <taxon>Metazoa</taxon>
        <taxon>Ecdysozoa</taxon>
        <taxon>Nematoda</taxon>
        <taxon>Chromadorea</taxon>
        <taxon>Rhabditida</taxon>
        <taxon>Spirurina</taxon>
        <taxon>Ascaridomorpha</taxon>
        <taxon>Ascaridoidea</taxon>
        <taxon>Ascarididae</taxon>
        <taxon>Ascaris</taxon>
    </lineage>
</organism>
<evidence type="ECO:0000313" key="2">
    <source>
        <dbReference type="Proteomes" id="UP000036681"/>
    </source>
</evidence>
<proteinExistence type="predicted"/>
<feature type="compositionally biased region" description="Basic and acidic residues" evidence="1">
    <location>
        <begin position="67"/>
        <end position="76"/>
    </location>
</feature>
<dbReference type="AlphaFoldDB" id="A0A0M3I679"/>
<dbReference type="WBParaSite" id="ALUE_0001252301-mRNA-1">
    <property type="protein sequence ID" value="ALUE_0001252301-mRNA-1"/>
    <property type="gene ID" value="ALUE_0001252301"/>
</dbReference>
<evidence type="ECO:0000256" key="1">
    <source>
        <dbReference type="SAM" id="MobiDB-lite"/>
    </source>
</evidence>
<sequence length="76" mass="8445">MSRPRILYMECEALLQIVSEVKMDEVRTINSRDAWAETGGGNGGHVGRRSKRKRGSGGAVKQHHASGRRDVPHYTV</sequence>
<dbReference type="Proteomes" id="UP000036681">
    <property type="component" value="Unplaced"/>
</dbReference>
<evidence type="ECO:0000313" key="3">
    <source>
        <dbReference type="WBParaSite" id="ALUE_0001252301-mRNA-1"/>
    </source>
</evidence>
<keyword evidence="2" id="KW-1185">Reference proteome</keyword>